<dbReference type="SUPFAM" id="SSF64518">
    <property type="entry name" value="Phase 1 flagellin"/>
    <property type="match status" value="1"/>
</dbReference>
<keyword evidence="6" id="KW-0966">Cell projection</keyword>
<dbReference type="GO" id="GO:0005198">
    <property type="term" value="F:structural molecule activity"/>
    <property type="evidence" value="ECO:0007669"/>
    <property type="project" value="UniProtKB-UniRule"/>
</dbReference>
<dbReference type="GO" id="GO:0005576">
    <property type="term" value="C:extracellular region"/>
    <property type="evidence" value="ECO:0007669"/>
    <property type="project" value="UniProtKB-SubCell"/>
</dbReference>
<organism evidence="6 7">
    <name type="scientific">Kryptobacter tengchongensis</name>
    <dbReference type="NCBI Taxonomy" id="1643429"/>
    <lineage>
        <taxon>Bacteria</taxon>
        <taxon>Pseudomonadati</taxon>
        <taxon>Candidatus Kryptoniota</taxon>
        <taxon>Candidatus Kryptobacter</taxon>
    </lineage>
</organism>
<dbReference type="RefSeq" id="WP_072150148.1">
    <property type="nucleotide sequence ID" value="NZ_CZVU01000023.1"/>
</dbReference>
<comment type="similarity">
    <text evidence="1 3">Belongs to the bacterial flagellin family.</text>
</comment>
<comment type="subcellular location">
    <subcellularLocation>
        <location evidence="3">Secreted</location>
    </subcellularLocation>
    <subcellularLocation>
        <location evidence="3">Bacterial flagellum</location>
    </subcellularLocation>
</comment>
<dbReference type="Gene3D" id="1.20.1330.10">
    <property type="entry name" value="f41 fragment of flagellin, N-terminal domain"/>
    <property type="match status" value="1"/>
</dbReference>
<evidence type="ECO:0000256" key="3">
    <source>
        <dbReference type="RuleBase" id="RU362073"/>
    </source>
</evidence>
<keyword evidence="6" id="KW-0282">Flagellum</keyword>
<dbReference type="PANTHER" id="PTHR42792:SF1">
    <property type="entry name" value="FLAGELLAR HOOK-ASSOCIATED PROTEIN 3"/>
    <property type="match status" value="1"/>
</dbReference>
<dbReference type="Pfam" id="PF00700">
    <property type="entry name" value="Flagellin_C"/>
    <property type="match status" value="1"/>
</dbReference>
<dbReference type="Proteomes" id="UP000243065">
    <property type="component" value="Unassembled WGS sequence"/>
</dbReference>
<dbReference type="Pfam" id="PF00669">
    <property type="entry name" value="Flagellin_N"/>
    <property type="match status" value="1"/>
</dbReference>
<name>A0A656D574_KRYT1</name>
<gene>
    <name evidence="6" type="ORF">JGI24_00697</name>
</gene>
<keyword evidence="6" id="KW-0969">Cilium</keyword>
<accession>A0A656D574</accession>
<keyword evidence="3" id="KW-0964">Secreted</keyword>
<keyword evidence="7" id="KW-1185">Reference proteome</keyword>
<dbReference type="InterPro" id="IPR046358">
    <property type="entry name" value="Flagellin_C"/>
</dbReference>
<evidence type="ECO:0000313" key="7">
    <source>
        <dbReference type="Proteomes" id="UP000243065"/>
    </source>
</evidence>
<protein>
    <recommendedName>
        <fullName evidence="3">Flagellin</fullName>
    </recommendedName>
</protein>
<feature type="domain" description="Flagellin N-terminal" evidence="4">
    <location>
        <begin position="9"/>
        <end position="138"/>
    </location>
</feature>
<dbReference type="PANTHER" id="PTHR42792">
    <property type="entry name" value="FLAGELLIN"/>
    <property type="match status" value="1"/>
</dbReference>
<dbReference type="OrthoDB" id="9758307at2"/>
<sequence>MRITELTVIKNLVESINKVRGRVNETQLKIATGKNINTVSEDPYTANLIMNLKNMINKNEQFQKNINDAIDFLTATADAVDNFINTMIDVKSLLVEISNSARQPDYQTYANRLNELFKQLLDSVNTKFKGKYIFNGTKSDVKPFNYNERVDFLSVDLSDEAIKFELNDGVYEKVNFTVYELFGGREIFDLILQMKNLLKGGIKPDDSLFQRFDELFEFIVSQASNVGAAMNRFSLLQKQIEKQNVVLKELLSIRQDTDMAQQAINLQRDQLILESAYIIAGRIVQKTIIDYLR</sequence>
<dbReference type="InterPro" id="IPR001029">
    <property type="entry name" value="Flagellin_N"/>
</dbReference>
<evidence type="ECO:0000259" key="4">
    <source>
        <dbReference type="Pfam" id="PF00669"/>
    </source>
</evidence>
<dbReference type="AlphaFoldDB" id="A0A656D574"/>
<dbReference type="GO" id="GO:0009288">
    <property type="term" value="C:bacterial-type flagellum"/>
    <property type="evidence" value="ECO:0007669"/>
    <property type="project" value="UniProtKB-SubCell"/>
</dbReference>
<proteinExistence type="inferred from homology"/>
<comment type="function">
    <text evidence="3">Flagellin is the subunit protein which polymerizes to form the filaments of bacterial flagella.</text>
</comment>
<evidence type="ECO:0000259" key="5">
    <source>
        <dbReference type="Pfam" id="PF00700"/>
    </source>
</evidence>
<dbReference type="EMBL" id="CZVU01000023">
    <property type="protein sequence ID" value="CUS99972.1"/>
    <property type="molecule type" value="Genomic_DNA"/>
</dbReference>
<evidence type="ECO:0000256" key="2">
    <source>
        <dbReference type="ARBA" id="ARBA00023143"/>
    </source>
</evidence>
<reference evidence="6 7" key="1">
    <citation type="submission" date="2015-11" db="EMBL/GenBank/DDBJ databases">
        <authorList>
            <person name="Varghese N."/>
        </authorList>
    </citation>
    <scope>NUCLEOTIDE SEQUENCE [LARGE SCALE GENOMIC DNA]</scope>
    <source>
        <strain evidence="6 7">JGI-24</strain>
    </source>
</reference>
<keyword evidence="2 3" id="KW-0975">Bacterial flagellum</keyword>
<evidence type="ECO:0000313" key="6">
    <source>
        <dbReference type="EMBL" id="CUS99972.1"/>
    </source>
</evidence>
<evidence type="ECO:0000256" key="1">
    <source>
        <dbReference type="ARBA" id="ARBA00005709"/>
    </source>
</evidence>
<feature type="domain" description="Flagellin C-terminal" evidence="5">
    <location>
        <begin position="213"/>
        <end position="292"/>
    </location>
</feature>
<dbReference type="InterPro" id="IPR001492">
    <property type="entry name" value="Flagellin"/>
</dbReference>